<dbReference type="SFLD" id="SFLDG01129">
    <property type="entry name" value="C1.5:_HAD__Beta-PGM__Phosphata"/>
    <property type="match status" value="1"/>
</dbReference>
<sequence length="216" mass="24405">MPTMNQFKHIIWDWNGTLLDDTWLCVEVLNGLLKKRGREPISGEVYRQNFGFPVIQFYNYLGFDTDVDSFEKVSHEFIGDYEARWLEECTLHPEAHDVLSRMAAAGATHSVLSAAKQEALEAGIRHFGIREHFTGLCGTDNIYAHGKVDRGRDWIEQLHWDPAEIVLIGDTLHDFEVAEAMGTDCILLAHGHHTPERLAATGKPVAHSLRELVAMV</sequence>
<dbReference type="SUPFAM" id="SSF56784">
    <property type="entry name" value="HAD-like"/>
    <property type="match status" value="1"/>
</dbReference>
<comment type="pathway">
    <text evidence="2">Organic acid metabolism; glycolate biosynthesis; glycolate from 2-phosphoglycolate: step 1/1.</text>
</comment>
<comment type="similarity">
    <text evidence="3">Belongs to the HAD-like hydrolase superfamily. CbbY/CbbZ/Gph/YieH family.</text>
</comment>
<dbReference type="SFLD" id="SFLDS00003">
    <property type="entry name" value="Haloacid_Dehalogenase"/>
    <property type="match status" value="1"/>
</dbReference>
<reference evidence="5 6" key="1">
    <citation type="submission" date="2018-05" db="EMBL/GenBank/DDBJ databases">
        <title>Coraliomargarita sinensis sp. nov., isolated from a marine solar saltern.</title>
        <authorList>
            <person name="Zhou L.Y."/>
        </authorList>
    </citation>
    <scope>NUCLEOTIDE SEQUENCE [LARGE SCALE GENOMIC DNA]</scope>
    <source>
        <strain evidence="5 6">WN38</strain>
    </source>
</reference>
<organism evidence="5 6">
    <name type="scientific">Coraliomargarita sinensis</name>
    <dbReference type="NCBI Taxonomy" id="2174842"/>
    <lineage>
        <taxon>Bacteria</taxon>
        <taxon>Pseudomonadati</taxon>
        <taxon>Verrucomicrobiota</taxon>
        <taxon>Opitutia</taxon>
        <taxon>Puniceicoccales</taxon>
        <taxon>Coraliomargaritaceae</taxon>
        <taxon>Coraliomargarita</taxon>
    </lineage>
</organism>
<dbReference type="InterPro" id="IPR041492">
    <property type="entry name" value="HAD_2"/>
</dbReference>
<dbReference type="Pfam" id="PF13419">
    <property type="entry name" value="HAD_2"/>
    <property type="match status" value="1"/>
</dbReference>
<dbReference type="GO" id="GO:0006281">
    <property type="term" value="P:DNA repair"/>
    <property type="evidence" value="ECO:0007669"/>
    <property type="project" value="TreeGrafter"/>
</dbReference>
<evidence type="ECO:0000256" key="1">
    <source>
        <dbReference type="ARBA" id="ARBA00000830"/>
    </source>
</evidence>
<proteinExistence type="inferred from homology"/>
<evidence type="ECO:0000256" key="3">
    <source>
        <dbReference type="ARBA" id="ARBA00006171"/>
    </source>
</evidence>
<dbReference type="Proteomes" id="UP000247099">
    <property type="component" value="Unassembled WGS sequence"/>
</dbReference>
<evidence type="ECO:0000256" key="4">
    <source>
        <dbReference type="ARBA" id="ARBA00013078"/>
    </source>
</evidence>
<dbReference type="InterPro" id="IPR050155">
    <property type="entry name" value="HAD-like_hydrolase_sf"/>
</dbReference>
<dbReference type="Gene3D" id="3.40.50.1000">
    <property type="entry name" value="HAD superfamily/HAD-like"/>
    <property type="match status" value="1"/>
</dbReference>
<gene>
    <name evidence="5" type="ORF">DDZ13_00810</name>
</gene>
<comment type="catalytic activity">
    <reaction evidence="1">
        <text>2-phosphoglycolate + H2O = glycolate + phosphate</text>
        <dbReference type="Rhea" id="RHEA:14369"/>
        <dbReference type="ChEBI" id="CHEBI:15377"/>
        <dbReference type="ChEBI" id="CHEBI:29805"/>
        <dbReference type="ChEBI" id="CHEBI:43474"/>
        <dbReference type="ChEBI" id="CHEBI:58033"/>
        <dbReference type="EC" id="3.1.3.18"/>
    </reaction>
</comment>
<dbReference type="AlphaFoldDB" id="A0A317ZPV5"/>
<dbReference type="GO" id="GO:0008967">
    <property type="term" value="F:phosphoglycolate phosphatase activity"/>
    <property type="evidence" value="ECO:0007669"/>
    <property type="project" value="UniProtKB-EC"/>
</dbReference>
<accession>A0A317ZPV5</accession>
<dbReference type="Gene3D" id="1.10.150.240">
    <property type="entry name" value="Putative phosphatase, domain 2"/>
    <property type="match status" value="1"/>
</dbReference>
<evidence type="ECO:0000313" key="5">
    <source>
        <dbReference type="EMBL" id="PXA05441.1"/>
    </source>
</evidence>
<protein>
    <recommendedName>
        <fullName evidence="4">phosphoglycolate phosphatase</fullName>
        <ecNumber evidence="4">3.1.3.18</ecNumber>
    </recommendedName>
</protein>
<dbReference type="PANTHER" id="PTHR43434:SF1">
    <property type="entry name" value="PHOSPHOGLYCOLATE PHOSPHATASE"/>
    <property type="match status" value="1"/>
</dbReference>
<evidence type="ECO:0000313" key="6">
    <source>
        <dbReference type="Proteomes" id="UP000247099"/>
    </source>
</evidence>
<comment type="caution">
    <text evidence="5">The sequence shown here is derived from an EMBL/GenBank/DDBJ whole genome shotgun (WGS) entry which is preliminary data.</text>
</comment>
<name>A0A317ZPV5_9BACT</name>
<dbReference type="InterPro" id="IPR023198">
    <property type="entry name" value="PGP-like_dom2"/>
</dbReference>
<dbReference type="EMBL" id="QHJQ01000001">
    <property type="protein sequence ID" value="PXA05441.1"/>
    <property type="molecule type" value="Genomic_DNA"/>
</dbReference>
<dbReference type="GO" id="GO:0005829">
    <property type="term" value="C:cytosol"/>
    <property type="evidence" value="ECO:0007669"/>
    <property type="project" value="TreeGrafter"/>
</dbReference>
<keyword evidence="6" id="KW-1185">Reference proteome</keyword>
<dbReference type="PANTHER" id="PTHR43434">
    <property type="entry name" value="PHOSPHOGLYCOLATE PHOSPHATASE"/>
    <property type="match status" value="1"/>
</dbReference>
<dbReference type="InterPro" id="IPR036412">
    <property type="entry name" value="HAD-like_sf"/>
</dbReference>
<dbReference type="EC" id="3.1.3.18" evidence="4"/>
<evidence type="ECO:0000256" key="2">
    <source>
        <dbReference type="ARBA" id="ARBA00004818"/>
    </source>
</evidence>
<dbReference type="InterPro" id="IPR023214">
    <property type="entry name" value="HAD_sf"/>
</dbReference>
<dbReference type="InParanoid" id="A0A317ZPV5"/>